<dbReference type="EMBL" id="LR798199">
    <property type="protein sequence ID" value="CAB5155432.1"/>
    <property type="molecule type" value="Genomic_DNA"/>
</dbReference>
<reference evidence="1" key="1">
    <citation type="submission" date="2020-05" db="EMBL/GenBank/DDBJ databases">
        <authorList>
            <person name="Chiriac C."/>
            <person name="Salcher M."/>
            <person name="Ghai R."/>
            <person name="Kavagutti S V."/>
        </authorList>
    </citation>
    <scope>NUCLEOTIDE SEQUENCE</scope>
</reference>
<proteinExistence type="predicted"/>
<accession>A0A6J7W6J5</accession>
<evidence type="ECO:0000313" key="1">
    <source>
        <dbReference type="EMBL" id="CAB5155432.1"/>
    </source>
</evidence>
<gene>
    <name evidence="1" type="ORF">UFOVP150_7</name>
</gene>
<evidence type="ECO:0008006" key="2">
    <source>
        <dbReference type="Google" id="ProtNLM"/>
    </source>
</evidence>
<dbReference type="InterPro" id="IPR054440">
    <property type="entry name" value="Gp32-like"/>
</dbReference>
<dbReference type="Pfam" id="PF22764">
    <property type="entry name" value="E217_Gp32"/>
    <property type="match status" value="1"/>
</dbReference>
<protein>
    <recommendedName>
        <fullName evidence="2">Tail tube protein</fullName>
    </recommendedName>
</protein>
<sequence length="145" mass="15615">MADTTITAANSVFTITAASAGIVGVQLFGYSTDRGFFTDANQLAEIQMGVDGYMTAGYTPTPQVMHVTLMADSPSKAVFKAVEQTMRSTREVIYLSAEIALPSTAEKYTMVRGILTQTKTMPDAAKVLQPVEYTITWQSITASVL</sequence>
<organism evidence="1">
    <name type="scientific">uncultured Caudovirales phage</name>
    <dbReference type="NCBI Taxonomy" id="2100421"/>
    <lineage>
        <taxon>Viruses</taxon>
        <taxon>Duplodnaviria</taxon>
        <taxon>Heunggongvirae</taxon>
        <taxon>Uroviricota</taxon>
        <taxon>Caudoviricetes</taxon>
        <taxon>Peduoviridae</taxon>
        <taxon>Maltschvirus</taxon>
        <taxon>Maltschvirus maltsch</taxon>
    </lineage>
</organism>
<name>A0A6J7W6J5_9CAUD</name>